<dbReference type="STRING" id="1862672.BO225_10615"/>
<name>A0A1U7NJZ7_9FIRM</name>
<comment type="caution">
    <text evidence="1">The sequence shown here is derived from an EMBL/GenBank/DDBJ whole genome shotgun (WGS) entry which is preliminary data.</text>
</comment>
<evidence type="ECO:0000313" key="1">
    <source>
        <dbReference type="EMBL" id="OLU44330.1"/>
    </source>
</evidence>
<keyword evidence="2" id="KW-1185">Reference proteome</keyword>
<sequence length="106" mass="12224">MENENKMIDSDAGQVEILGLEEFKNKEPSIYHVQHIYKVISNPEFCKAANFRGLLYGTFVIPSKKNLQISHNKFAFCLTNNKLYFIDEGSKVRKKSAICKIFMTTK</sequence>
<dbReference type="GeneID" id="78276390"/>
<protein>
    <submittedName>
        <fullName evidence="1">Uncharacterized protein</fullName>
    </submittedName>
</protein>
<dbReference type="EMBL" id="MPKA01000113">
    <property type="protein sequence ID" value="OLU44330.1"/>
    <property type="molecule type" value="Genomic_DNA"/>
</dbReference>
<dbReference type="AlphaFoldDB" id="A0A1U7NJZ7"/>
<accession>A0A1U7NJZ7</accession>
<evidence type="ECO:0000313" key="2">
    <source>
        <dbReference type="Proteomes" id="UP000186705"/>
    </source>
</evidence>
<organism evidence="1 2">
    <name type="scientific">Dubosiella newyorkensis</name>
    <dbReference type="NCBI Taxonomy" id="1862672"/>
    <lineage>
        <taxon>Bacteria</taxon>
        <taxon>Bacillati</taxon>
        <taxon>Bacillota</taxon>
        <taxon>Erysipelotrichia</taxon>
        <taxon>Erysipelotrichales</taxon>
        <taxon>Erysipelotrichaceae</taxon>
        <taxon>Dubosiella</taxon>
    </lineage>
</organism>
<proteinExistence type="predicted"/>
<dbReference type="RefSeq" id="WP_076342219.1">
    <property type="nucleotide sequence ID" value="NZ_CAJTMI010000004.1"/>
</dbReference>
<dbReference type="Proteomes" id="UP000186705">
    <property type="component" value="Unassembled WGS sequence"/>
</dbReference>
<gene>
    <name evidence="1" type="ORF">BO225_10615</name>
</gene>
<reference evidence="1 2" key="1">
    <citation type="submission" date="2016-11" db="EMBL/GenBank/DDBJ databases">
        <title>Description of two novel members of the family Erysipelotrichaceae: Ileibacterium lipovorans gen. nov., sp. nov. and Dubosiella newyorkensis, gen. nov., sp. nov.</title>
        <authorList>
            <person name="Cox L.M."/>
            <person name="Sohn J."/>
            <person name="Tyrrell K.L."/>
            <person name="Citron D.M."/>
            <person name="Lawson P.A."/>
            <person name="Patel N.B."/>
            <person name="Iizumi T."/>
            <person name="Perez-Perez G.I."/>
            <person name="Goldstein E.J."/>
            <person name="Blaser M.J."/>
        </authorList>
    </citation>
    <scope>NUCLEOTIDE SEQUENCE [LARGE SCALE GENOMIC DNA]</scope>
    <source>
        <strain evidence="1 2">NYU-BL-A4</strain>
    </source>
</reference>